<dbReference type="AlphaFoldDB" id="A0A918MVB0"/>
<organism evidence="2 3">
    <name type="scientific">Advenella faeciporci</name>
    <dbReference type="NCBI Taxonomy" id="797535"/>
    <lineage>
        <taxon>Bacteria</taxon>
        <taxon>Pseudomonadati</taxon>
        <taxon>Pseudomonadota</taxon>
        <taxon>Betaproteobacteria</taxon>
        <taxon>Burkholderiales</taxon>
        <taxon>Alcaligenaceae</taxon>
    </lineage>
</organism>
<dbReference type="GO" id="GO:0032787">
    <property type="term" value="P:monocarboxylic acid metabolic process"/>
    <property type="evidence" value="ECO:0007669"/>
    <property type="project" value="UniProtKB-ARBA"/>
</dbReference>
<reference evidence="2" key="1">
    <citation type="journal article" date="2014" name="Int. J. Syst. Evol. Microbiol.">
        <title>Complete genome sequence of Corynebacterium casei LMG S-19264T (=DSM 44701T), isolated from a smear-ripened cheese.</title>
        <authorList>
            <consortium name="US DOE Joint Genome Institute (JGI-PGF)"/>
            <person name="Walter F."/>
            <person name="Albersmeier A."/>
            <person name="Kalinowski J."/>
            <person name="Ruckert C."/>
        </authorList>
    </citation>
    <scope>NUCLEOTIDE SEQUENCE</scope>
    <source>
        <strain evidence="2">KCTC 23732</strain>
    </source>
</reference>
<dbReference type="EMBL" id="BMYS01000002">
    <property type="protein sequence ID" value="GGW77878.1"/>
    <property type="molecule type" value="Genomic_DNA"/>
</dbReference>
<reference evidence="2" key="2">
    <citation type="submission" date="2020-09" db="EMBL/GenBank/DDBJ databases">
        <authorList>
            <person name="Sun Q."/>
            <person name="Kim S."/>
        </authorList>
    </citation>
    <scope>NUCLEOTIDE SEQUENCE</scope>
    <source>
        <strain evidence="2">KCTC 23732</strain>
    </source>
</reference>
<accession>A0A918MVB0</accession>
<dbReference type="RefSeq" id="WP_189383831.1">
    <property type="nucleotide sequence ID" value="NZ_BAABFY010000057.1"/>
</dbReference>
<dbReference type="PRINTS" id="PR00080">
    <property type="entry name" value="SDRFAMILY"/>
</dbReference>
<dbReference type="PANTHER" id="PTHR42879:SF2">
    <property type="entry name" value="3-OXOACYL-[ACYL-CARRIER-PROTEIN] REDUCTASE FABG"/>
    <property type="match status" value="1"/>
</dbReference>
<dbReference type="SUPFAM" id="SSF51735">
    <property type="entry name" value="NAD(P)-binding Rossmann-fold domains"/>
    <property type="match status" value="1"/>
</dbReference>
<gene>
    <name evidence="2" type="primary">idnO</name>
    <name evidence="2" type="ORF">GCM10011450_04650</name>
</gene>
<dbReference type="InterPro" id="IPR002347">
    <property type="entry name" value="SDR_fam"/>
</dbReference>
<dbReference type="FunFam" id="3.40.50.720:FF:000084">
    <property type="entry name" value="Short-chain dehydrogenase reductase"/>
    <property type="match status" value="1"/>
</dbReference>
<dbReference type="Pfam" id="PF13561">
    <property type="entry name" value="adh_short_C2"/>
    <property type="match status" value="1"/>
</dbReference>
<dbReference type="InterPro" id="IPR050259">
    <property type="entry name" value="SDR"/>
</dbReference>
<proteinExistence type="inferred from homology"/>
<protein>
    <submittedName>
        <fullName evidence="2">Gluconate 5-dehydrogenase</fullName>
    </submittedName>
</protein>
<evidence type="ECO:0000256" key="1">
    <source>
        <dbReference type="ARBA" id="ARBA00006484"/>
    </source>
</evidence>
<keyword evidence="3" id="KW-1185">Reference proteome</keyword>
<evidence type="ECO:0000313" key="3">
    <source>
        <dbReference type="Proteomes" id="UP000608345"/>
    </source>
</evidence>
<dbReference type="PROSITE" id="PS00061">
    <property type="entry name" value="ADH_SHORT"/>
    <property type="match status" value="1"/>
</dbReference>
<name>A0A918MVB0_9BURK</name>
<dbReference type="PANTHER" id="PTHR42879">
    <property type="entry name" value="3-OXOACYL-(ACYL-CARRIER-PROTEIN) REDUCTASE"/>
    <property type="match status" value="1"/>
</dbReference>
<evidence type="ECO:0000313" key="2">
    <source>
        <dbReference type="EMBL" id="GGW77878.1"/>
    </source>
</evidence>
<dbReference type="PRINTS" id="PR00081">
    <property type="entry name" value="GDHRDH"/>
</dbReference>
<dbReference type="InterPro" id="IPR020904">
    <property type="entry name" value="Sc_DH/Rdtase_CS"/>
</dbReference>
<dbReference type="NCBIfam" id="NF004778">
    <property type="entry name" value="PRK06124.1"/>
    <property type="match status" value="1"/>
</dbReference>
<dbReference type="Gene3D" id="3.40.50.720">
    <property type="entry name" value="NAD(P)-binding Rossmann-like Domain"/>
    <property type="match status" value="1"/>
</dbReference>
<dbReference type="Proteomes" id="UP000608345">
    <property type="component" value="Unassembled WGS sequence"/>
</dbReference>
<dbReference type="InterPro" id="IPR036291">
    <property type="entry name" value="NAD(P)-bd_dom_sf"/>
</dbReference>
<comment type="similarity">
    <text evidence="1">Belongs to the short-chain dehydrogenases/reductases (SDR) family.</text>
</comment>
<sequence length="263" mass="28171">MSFNTDTHSYLKQFNLDDRVAFLTGSTRGLGLEVAKAMAQSGATVIINGRTRESVAECIKKLTDEGITVRGICADMSDFAQIDAAFEKIEQDYGCCDILVNNMGMRIRKSLAESTLPDILTLIQANLTAAVYTSKKAAELMAGNGFGRIISMTSIAGELARYGDAVYPVTKMGLTGMMRALAVEYARQGITSNAIAPGPFATETNKILAEDKEKGPAFVARVPMRRWGRPEEIAGAAVFLASGLASYINGQVITIDGGMSVNF</sequence>
<comment type="caution">
    <text evidence="2">The sequence shown here is derived from an EMBL/GenBank/DDBJ whole genome shotgun (WGS) entry which is preliminary data.</text>
</comment>